<proteinExistence type="predicted"/>
<dbReference type="GeneID" id="19487225"/>
<evidence type="ECO:0000313" key="1">
    <source>
        <dbReference type="EMBL" id="AHN66496.1"/>
    </source>
</evidence>
<accession>X2JUB5</accession>
<organism evidence="1 2">
    <name type="scientific">Bacillus phage Bcp1</name>
    <dbReference type="NCBI Taxonomy" id="584892"/>
    <lineage>
        <taxon>Viruses</taxon>
        <taxon>Duplodnaviria</taxon>
        <taxon>Heunggongvirae</taxon>
        <taxon>Uroviricota</taxon>
        <taxon>Caudoviricetes</taxon>
        <taxon>Herelleviridae</taxon>
        <taxon>Bastillevirinae</taxon>
        <taxon>Caeruleovirus</taxon>
        <taxon>Caeruleovirus Bcp1</taxon>
    </lineage>
</organism>
<dbReference type="OrthoDB" id="25161at10239"/>
<dbReference type="Proteomes" id="UP000019744">
    <property type="component" value="Segment"/>
</dbReference>
<dbReference type="RefSeq" id="YP_009031299.1">
    <property type="nucleotide sequence ID" value="NC_024137.1"/>
</dbReference>
<dbReference type="KEGG" id="vg:19487225"/>
<keyword evidence="2" id="KW-1185">Reference proteome</keyword>
<gene>
    <name evidence="1" type="ORF">Bcp1_019</name>
</gene>
<protein>
    <submittedName>
        <fullName evidence="1">Uncharacterized protein</fullName>
    </submittedName>
</protein>
<name>X2JUB5_9CAUD</name>
<evidence type="ECO:0000313" key="2">
    <source>
        <dbReference type="Proteomes" id="UP000019744"/>
    </source>
</evidence>
<dbReference type="EMBL" id="KJ451625">
    <property type="protein sequence ID" value="AHN66496.1"/>
    <property type="molecule type" value="Genomic_DNA"/>
</dbReference>
<sequence>MSNISIPLHEIESLISQLEEHAENDRELMSKVKEPTLHSRLEAKVMTYDYTIKKLELIIGRSL</sequence>
<reference evidence="1 2" key="1">
    <citation type="journal article" date="2014" name="Genome Announc.">
        <title>Complete Genome Sequence of Bacillus cereus Sensu Lato Bacteriophage Bcp1.</title>
        <authorList>
            <person name="Schuch R."/>
            <person name="Pelzek A.J."/>
            <person name="Fazzini M.M."/>
            <person name="Nelson D.C."/>
            <person name="Fischetti V.A."/>
        </authorList>
    </citation>
    <scope>NUCLEOTIDE SEQUENCE [LARGE SCALE GENOMIC DNA]</scope>
</reference>